<evidence type="ECO:0000313" key="4">
    <source>
        <dbReference type="Proteomes" id="UP000694240"/>
    </source>
</evidence>
<evidence type="ECO:0000259" key="2">
    <source>
        <dbReference type="Pfam" id="PF03732"/>
    </source>
</evidence>
<dbReference type="AlphaFoldDB" id="A0A8T2GMH4"/>
<feature type="compositionally biased region" description="Polar residues" evidence="1">
    <location>
        <begin position="303"/>
        <end position="313"/>
    </location>
</feature>
<feature type="compositionally biased region" description="Low complexity" evidence="1">
    <location>
        <begin position="314"/>
        <end position="327"/>
    </location>
</feature>
<feature type="domain" description="Retrotransposon gag" evidence="2">
    <location>
        <begin position="89"/>
        <end position="181"/>
    </location>
</feature>
<gene>
    <name evidence="3" type="ORF">ISN45_At01g036960</name>
</gene>
<dbReference type="EMBL" id="JAEFBK010000001">
    <property type="protein sequence ID" value="KAG7648639.1"/>
    <property type="molecule type" value="Genomic_DNA"/>
</dbReference>
<organism evidence="3 4">
    <name type="scientific">Arabidopsis thaliana x Arabidopsis arenosa</name>
    <dbReference type="NCBI Taxonomy" id="1240361"/>
    <lineage>
        <taxon>Eukaryota</taxon>
        <taxon>Viridiplantae</taxon>
        <taxon>Streptophyta</taxon>
        <taxon>Embryophyta</taxon>
        <taxon>Tracheophyta</taxon>
        <taxon>Spermatophyta</taxon>
        <taxon>Magnoliopsida</taxon>
        <taxon>eudicotyledons</taxon>
        <taxon>Gunneridae</taxon>
        <taxon>Pentapetalae</taxon>
        <taxon>rosids</taxon>
        <taxon>malvids</taxon>
        <taxon>Brassicales</taxon>
        <taxon>Brassicaceae</taxon>
        <taxon>Camelineae</taxon>
        <taxon>Arabidopsis</taxon>
    </lineage>
</organism>
<feature type="compositionally biased region" description="Low complexity" evidence="1">
    <location>
        <begin position="342"/>
        <end position="353"/>
    </location>
</feature>
<feature type="region of interest" description="Disordered" evidence="1">
    <location>
        <begin position="289"/>
        <end position="368"/>
    </location>
</feature>
<dbReference type="Pfam" id="PF03732">
    <property type="entry name" value="Retrotrans_gag"/>
    <property type="match status" value="1"/>
</dbReference>
<feature type="compositionally biased region" description="Basic and acidic residues" evidence="1">
    <location>
        <begin position="799"/>
        <end position="817"/>
    </location>
</feature>
<evidence type="ECO:0000313" key="3">
    <source>
        <dbReference type="EMBL" id="KAG7648639.1"/>
    </source>
</evidence>
<proteinExistence type="predicted"/>
<dbReference type="PANTHER" id="PTHR33223">
    <property type="entry name" value="CCHC-TYPE DOMAIN-CONTAINING PROTEIN"/>
    <property type="match status" value="1"/>
</dbReference>
<evidence type="ECO:0000256" key="1">
    <source>
        <dbReference type="SAM" id="MobiDB-lite"/>
    </source>
</evidence>
<sequence length="901" mass="102732">MADVVYEQEQPTNIGAGDFPHNHNQRHGIVPPPVQNNNFEIKSGLIAMVQGNKFHGLPMEDPLDHLDEFERLCGLTKINGVSEDGFKLRLFPFSLGDKTHLWEKTLPQGSITTWDDCKKAFLAKFFSNSRTVRLRNEISRFTQKQNESFCEAWERFKGYQTKCPHHGFKEASLLNTLYRGVLPKIRMLLDTASNGNFLKKDVEEGWELIENFAQSDGNYNEDYDRSICTSFDTDDKHHREMKALNDKLDKIIQMQQKHVHFISEDEPFQVQEGENDQCAEIRYVHNQGGYNKGYNNYRRNPNLSYRSTNVANPQDQVYPQQQQQQNQSKPFVPYNQSQGFVPKQQFQGGYQQQQPPPGFTPHQQQAPAPQNSDIMIVLQQLIQGQATGAIEITKKLSEVNNKVDRQGVELNSKFESMSTRMRYVEGILASPSVNNNPCQLPRKAIQNPKEYATAHAITITHDRELPTRYVPTSNTEDSVILEGEDFYQDDVLADNPIEEPILTSQPTRPQAPPATPFVEKPEAAKTKDTVFVPPPYKLYFHSLVVSRKTSKRPFGLLEDVPVMINGVEVPTDFVVLEMDEESKDPLILGRPFLASVGAVIDVKQGKINLNLGEDVKMKFDIRDAMKKPTIEGQTFLVEEMDQLGNELLEEIVHRDHLQTTLTKSTEARFLSSETLSYEMSLDSHNEVPGSEIFKGVIASETEDVTLNEEGSTDTRLECSTKQLESSVRASNDWLELKERSKWHDRAIRELTHTVKEPKDQVKELHGKANQAPLDIKDVPNDEVSPMVRKEGCEFTSKQSRKDDYPDDEKGAYQERGQHLSASSPSHEPMENKRRKSVRTVHSSSKGRIISGWRTHERRAAQPAGVAIEHNDEEMAEPHQEPVMPAEYTQADMDDYISRTFY</sequence>
<feature type="compositionally biased region" description="Low complexity" evidence="1">
    <location>
        <begin position="289"/>
        <end position="302"/>
    </location>
</feature>
<feature type="compositionally biased region" description="Basic and acidic residues" evidence="1">
    <location>
        <begin position="756"/>
        <end position="766"/>
    </location>
</feature>
<keyword evidence="4" id="KW-1185">Reference proteome</keyword>
<dbReference type="Proteomes" id="UP000694240">
    <property type="component" value="Chromosome 1"/>
</dbReference>
<comment type="caution">
    <text evidence="3">The sequence shown here is derived from an EMBL/GenBank/DDBJ whole genome shotgun (WGS) entry which is preliminary data.</text>
</comment>
<feature type="region of interest" description="Disordered" evidence="1">
    <location>
        <begin position="501"/>
        <end position="522"/>
    </location>
</feature>
<protein>
    <submittedName>
        <fullName evidence="3">Retrotransposon gag domain</fullName>
    </submittedName>
</protein>
<dbReference type="InterPro" id="IPR005162">
    <property type="entry name" value="Retrotrans_gag_dom"/>
</dbReference>
<feature type="region of interest" description="Disordered" evidence="1">
    <location>
        <begin position="756"/>
        <end position="846"/>
    </location>
</feature>
<accession>A0A8T2GMH4</accession>
<reference evidence="3 4" key="1">
    <citation type="submission" date="2020-12" db="EMBL/GenBank/DDBJ databases">
        <title>Concerted genomic and epigenomic changes stabilize Arabidopsis allopolyploids.</title>
        <authorList>
            <person name="Chen Z."/>
        </authorList>
    </citation>
    <scope>NUCLEOTIDE SEQUENCE [LARGE SCALE GENOMIC DNA]</scope>
    <source>
        <strain evidence="3">Allo738</strain>
        <tissue evidence="3">Leaf</tissue>
    </source>
</reference>
<name>A0A8T2GMH4_9BRAS</name>
<dbReference type="PANTHER" id="PTHR33223:SF11">
    <property type="entry name" value="ELEMENT PROTEIN, PUTATIVE-RELATED"/>
    <property type="match status" value="1"/>
</dbReference>